<gene>
    <name evidence="2" type="ORF">Vau01_101990</name>
</gene>
<evidence type="ECO:0000313" key="2">
    <source>
        <dbReference type="EMBL" id="GIJ62683.1"/>
    </source>
</evidence>
<reference evidence="2" key="1">
    <citation type="submission" date="2021-01" db="EMBL/GenBank/DDBJ databases">
        <title>Whole genome shotgun sequence of Virgisporangium aurantiacum NBRC 16421.</title>
        <authorList>
            <person name="Komaki H."/>
            <person name="Tamura T."/>
        </authorList>
    </citation>
    <scope>NUCLEOTIDE SEQUENCE</scope>
    <source>
        <strain evidence="2">NBRC 16421</strain>
    </source>
</reference>
<sequence>MFASDPKHLTPSTLAEAAAGAGDLRPVFYGLLLLFTMVACAKLLSAAVEQARYAFEQFKQAVRTLFFALMVAMLVAALVLLAFADLLAQG</sequence>
<comment type="caution">
    <text evidence="2">The sequence shown here is derived from an EMBL/GenBank/DDBJ whole genome shotgun (WGS) entry which is preliminary data.</text>
</comment>
<evidence type="ECO:0000313" key="3">
    <source>
        <dbReference type="Proteomes" id="UP000612585"/>
    </source>
</evidence>
<organism evidence="2 3">
    <name type="scientific">Virgisporangium aurantiacum</name>
    <dbReference type="NCBI Taxonomy" id="175570"/>
    <lineage>
        <taxon>Bacteria</taxon>
        <taxon>Bacillati</taxon>
        <taxon>Actinomycetota</taxon>
        <taxon>Actinomycetes</taxon>
        <taxon>Micromonosporales</taxon>
        <taxon>Micromonosporaceae</taxon>
        <taxon>Virgisporangium</taxon>
    </lineage>
</organism>
<feature type="transmembrane region" description="Helical" evidence="1">
    <location>
        <begin position="27"/>
        <end position="44"/>
    </location>
</feature>
<keyword evidence="3" id="KW-1185">Reference proteome</keyword>
<evidence type="ECO:0000256" key="1">
    <source>
        <dbReference type="SAM" id="Phobius"/>
    </source>
</evidence>
<keyword evidence="1" id="KW-0472">Membrane</keyword>
<proteinExistence type="predicted"/>
<dbReference type="AlphaFoldDB" id="A0A8J4E614"/>
<keyword evidence="1" id="KW-0812">Transmembrane</keyword>
<dbReference type="RefSeq" id="WP_204008493.1">
    <property type="nucleotide sequence ID" value="NZ_BOPG01000082.1"/>
</dbReference>
<dbReference type="Proteomes" id="UP000612585">
    <property type="component" value="Unassembled WGS sequence"/>
</dbReference>
<dbReference type="EMBL" id="BOPG01000082">
    <property type="protein sequence ID" value="GIJ62683.1"/>
    <property type="molecule type" value="Genomic_DNA"/>
</dbReference>
<protein>
    <submittedName>
        <fullName evidence="2">Uncharacterized protein</fullName>
    </submittedName>
</protein>
<keyword evidence="1" id="KW-1133">Transmembrane helix</keyword>
<feature type="transmembrane region" description="Helical" evidence="1">
    <location>
        <begin position="65"/>
        <end position="84"/>
    </location>
</feature>
<accession>A0A8J4E614</accession>
<name>A0A8J4E614_9ACTN</name>